<feature type="transmembrane region" description="Helical" evidence="2">
    <location>
        <begin position="422"/>
        <end position="443"/>
    </location>
</feature>
<feature type="transmembrane region" description="Helical" evidence="2">
    <location>
        <begin position="388"/>
        <end position="410"/>
    </location>
</feature>
<feature type="transmembrane region" description="Helical" evidence="2">
    <location>
        <begin position="165"/>
        <end position="186"/>
    </location>
</feature>
<name>A0A8B7ZRP9_ACAPL</name>
<proteinExistence type="predicted"/>
<feature type="transmembrane region" description="Helical" evidence="2">
    <location>
        <begin position="365"/>
        <end position="382"/>
    </location>
</feature>
<dbReference type="KEGG" id="aplc:110988763"/>
<dbReference type="PANTHER" id="PTHR11360:SF284">
    <property type="entry name" value="EG:103B4.3 PROTEIN-RELATED"/>
    <property type="match status" value="1"/>
</dbReference>
<feature type="transmembrane region" description="Helical" evidence="2">
    <location>
        <begin position="12"/>
        <end position="39"/>
    </location>
</feature>
<dbReference type="Pfam" id="PF07690">
    <property type="entry name" value="MFS_1"/>
    <property type="match status" value="2"/>
</dbReference>
<dbReference type="InterPro" id="IPR020846">
    <property type="entry name" value="MFS_dom"/>
</dbReference>
<dbReference type="OrthoDB" id="6499973at2759"/>
<dbReference type="InterPro" id="IPR050327">
    <property type="entry name" value="Proton-linked_MCT"/>
</dbReference>
<dbReference type="PROSITE" id="PS50850">
    <property type="entry name" value="MFS"/>
    <property type="match status" value="1"/>
</dbReference>
<dbReference type="InterPro" id="IPR036259">
    <property type="entry name" value="MFS_trans_sf"/>
</dbReference>
<evidence type="ECO:0000256" key="2">
    <source>
        <dbReference type="SAM" id="Phobius"/>
    </source>
</evidence>
<feature type="transmembrane region" description="Helical" evidence="2">
    <location>
        <begin position="337"/>
        <end position="358"/>
    </location>
</feature>
<feature type="transmembrane region" description="Helical" evidence="2">
    <location>
        <begin position="139"/>
        <end position="159"/>
    </location>
</feature>
<keyword evidence="2" id="KW-1133">Transmembrane helix</keyword>
<dbReference type="GeneID" id="110988763"/>
<dbReference type="Gene3D" id="1.20.1250.20">
    <property type="entry name" value="MFS general substrate transporter like domains"/>
    <property type="match status" value="2"/>
</dbReference>
<evidence type="ECO:0000256" key="1">
    <source>
        <dbReference type="ARBA" id="ARBA00004141"/>
    </source>
</evidence>
<keyword evidence="2" id="KW-0472">Membrane</keyword>
<gene>
    <name evidence="5" type="primary">LOC110988763</name>
</gene>
<dbReference type="OMA" id="NSIACCA"/>
<evidence type="ECO:0000313" key="4">
    <source>
        <dbReference type="Proteomes" id="UP000694845"/>
    </source>
</evidence>
<evidence type="ECO:0000259" key="3">
    <source>
        <dbReference type="PROSITE" id="PS50850"/>
    </source>
</evidence>
<feature type="transmembrane region" description="Helical" evidence="2">
    <location>
        <begin position="302"/>
        <end position="325"/>
    </location>
</feature>
<evidence type="ECO:0000313" key="5">
    <source>
        <dbReference type="RefSeq" id="XP_022108253.1"/>
    </source>
</evidence>
<feature type="transmembrane region" description="Helical" evidence="2">
    <location>
        <begin position="104"/>
        <end position="127"/>
    </location>
</feature>
<dbReference type="Proteomes" id="UP000694845">
    <property type="component" value="Unplaced"/>
</dbReference>
<accession>A0A8B7ZRP9</accession>
<feature type="transmembrane region" description="Helical" evidence="2">
    <location>
        <begin position="79"/>
        <end position="98"/>
    </location>
</feature>
<feature type="domain" description="Major facilitator superfamily (MFS) profile" evidence="3">
    <location>
        <begin position="11"/>
        <end position="446"/>
    </location>
</feature>
<organism evidence="4 5">
    <name type="scientific">Acanthaster planci</name>
    <name type="common">Crown-of-thorns starfish</name>
    <dbReference type="NCBI Taxonomy" id="133434"/>
    <lineage>
        <taxon>Eukaryota</taxon>
        <taxon>Metazoa</taxon>
        <taxon>Echinodermata</taxon>
        <taxon>Eleutherozoa</taxon>
        <taxon>Asterozoa</taxon>
        <taxon>Asteroidea</taxon>
        <taxon>Valvatacea</taxon>
        <taxon>Valvatida</taxon>
        <taxon>Acanthasteridae</taxon>
        <taxon>Acanthaster</taxon>
    </lineage>
</organism>
<comment type="subcellular location">
    <subcellularLocation>
        <location evidence="1">Membrane</location>
        <topology evidence="1">Multi-pass membrane protein</topology>
    </subcellularLocation>
</comment>
<keyword evidence="2" id="KW-0812">Transmembrane</keyword>
<dbReference type="SUPFAM" id="SSF103473">
    <property type="entry name" value="MFS general substrate transporter"/>
    <property type="match status" value="1"/>
</dbReference>
<dbReference type="RefSeq" id="XP_022108253.1">
    <property type="nucleotide sequence ID" value="XM_022252561.1"/>
</dbReference>
<dbReference type="AlphaFoldDB" id="A0A8B7ZRP9"/>
<sequence>MESPNSPEGGWGIVVVIATFSVNVLFGLLRCGGILYVSWMNEFDTNARETAAVQSIATSLWCLCGLLGAVLIKRFGCRISGILGGVLSSLGYFCSYWAESIFHLYVTFFVIGVGVGISYNSGMVAVAMHFDKKYKTANAVAFSGIGTGIMAAPPIFQLLLDRYGWRGTLLIISAIMANSIACAALFRPRRRIESPVVEKPNDDDGQEDLEIVEEVPERQASASNADGREVIISETILDGERSSFDSGLHEERDEACYTSTDQTGRTDYMLLKDSRGLKRGARLLHRVASVLGITVLLKSYRLLLLCFLSLEFSLPYISFPLFIIPRAESIGVEPSRAAFLLSFLGIGSLLGQLGNGLLLSCRLPAEFVLAVCLAVAGVSLLLTNLDGYAYLAVTSCLQGFTNGAFFPIASVAIRRLVKLEEFAVSTGWFHIFVGIGHLLGPLISGM</sequence>
<dbReference type="PANTHER" id="PTHR11360">
    <property type="entry name" value="MONOCARBOXYLATE TRANSPORTER"/>
    <property type="match status" value="1"/>
</dbReference>
<dbReference type="GO" id="GO:0008028">
    <property type="term" value="F:monocarboxylic acid transmembrane transporter activity"/>
    <property type="evidence" value="ECO:0007669"/>
    <property type="project" value="TreeGrafter"/>
</dbReference>
<protein>
    <submittedName>
        <fullName evidence="5">Monocarboxylate transporter 13-like</fullName>
    </submittedName>
</protein>
<dbReference type="InterPro" id="IPR011701">
    <property type="entry name" value="MFS"/>
</dbReference>
<reference evidence="5" key="1">
    <citation type="submission" date="2025-08" db="UniProtKB">
        <authorList>
            <consortium name="RefSeq"/>
        </authorList>
    </citation>
    <scope>IDENTIFICATION</scope>
</reference>
<feature type="transmembrane region" description="Helical" evidence="2">
    <location>
        <begin position="51"/>
        <end position="72"/>
    </location>
</feature>
<keyword evidence="4" id="KW-1185">Reference proteome</keyword>
<dbReference type="GO" id="GO:0016020">
    <property type="term" value="C:membrane"/>
    <property type="evidence" value="ECO:0007669"/>
    <property type="project" value="UniProtKB-SubCell"/>
</dbReference>